<evidence type="ECO:0000256" key="1">
    <source>
        <dbReference type="SAM" id="MobiDB-lite"/>
    </source>
</evidence>
<accession>A0AAN6Y2W3</accession>
<reference evidence="2" key="1">
    <citation type="journal article" date="2023" name="Mol. Phylogenet. Evol.">
        <title>Genome-scale phylogeny and comparative genomics of the fungal order Sordariales.</title>
        <authorList>
            <person name="Hensen N."/>
            <person name="Bonometti L."/>
            <person name="Westerberg I."/>
            <person name="Brannstrom I.O."/>
            <person name="Guillou S."/>
            <person name="Cros-Aarteil S."/>
            <person name="Calhoun S."/>
            <person name="Haridas S."/>
            <person name="Kuo A."/>
            <person name="Mondo S."/>
            <person name="Pangilinan J."/>
            <person name="Riley R."/>
            <person name="LaButti K."/>
            <person name="Andreopoulos B."/>
            <person name="Lipzen A."/>
            <person name="Chen C."/>
            <person name="Yan M."/>
            <person name="Daum C."/>
            <person name="Ng V."/>
            <person name="Clum A."/>
            <person name="Steindorff A."/>
            <person name="Ohm R.A."/>
            <person name="Martin F."/>
            <person name="Silar P."/>
            <person name="Natvig D.O."/>
            <person name="Lalanne C."/>
            <person name="Gautier V."/>
            <person name="Ament-Velasquez S.L."/>
            <person name="Kruys A."/>
            <person name="Hutchinson M.I."/>
            <person name="Powell A.J."/>
            <person name="Barry K."/>
            <person name="Miller A.N."/>
            <person name="Grigoriev I.V."/>
            <person name="Debuchy R."/>
            <person name="Gladieux P."/>
            <person name="Hiltunen Thoren M."/>
            <person name="Johannesson H."/>
        </authorList>
    </citation>
    <scope>NUCLEOTIDE SEQUENCE</scope>
    <source>
        <strain evidence="2">PSN293</strain>
    </source>
</reference>
<proteinExistence type="predicted"/>
<reference evidence="2" key="2">
    <citation type="submission" date="2023-05" db="EMBL/GenBank/DDBJ databases">
        <authorList>
            <consortium name="Lawrence Berkeley National Laboratory"/>
            <person name="Steindorff A."/>
            <person name="Hensen N."/>
            <person name="Bonometti L."/>
            <person name="Westerberg I."/>
            <person name="Brannstrom I.O."/>
            <person name="Guillou S."/>
            <person name="Cros-Aarteil S."/>
            <person name="Calhoun S."/>
            <person name="Haridas S."/>
            <person name="Kuo A."/>
            <person name="Mondo S."/>
            <person name="Pangilinan J."/>
            <person name="Riley R."/>
            <person name="Labutti K."/>
            <person name="Andreopoulos B."/>
            <person name="Lipzen A."/>
            <person name="Chen C."/>
            <person name="Yanf M."/>
            <person name="Daum C."/>
            <person name="Ng V."/>
            <person name="Clum A."/>
            <person name="Ohm R."/>
            <person name="Martin F."/>
            <person name="Silar P."/>
            <person name="Natvig D."/>
            <person name="Lalanne C."/>
            <person name="Gautier V."/>
            <person name="Ament-Velasquez S.L."/>
            <person name="Kruys A."/>
            <person name="Hutchinson M.I."/>
            <person name="Powell A.J."/>
            <person name="Barry K."/>
            <person name="Miller A.N."/>
            <person name="Grigoriev I.V."/>
            <person name="Debuchy R."/>
            <person name="Gladieux P."/>
            <person name="Thoren M.H."/>
            <person name="Johannesson H."/>
        </authorList>
    </citation>
    <scope>NUCLEOTIDE SEQUENCE</scope>
    <source>
        <strain evidence="2">PSN293</strain>
    </source>
</reference>
<feature type="compositionally biased region" description="Polar residues" evidence="1">
    <location>
        <begin position="1"/>
        <end position="10"/>
    </location>
</feature>
<evidence type="ECO:0000313" key="2">
    <source>
        <dbReference type="EMBL" id="KAK4211213.1"/>
    </source>
</evidence>
<gene>
    <name evidence="2" type="ORF">QBC37DRAFT_18761</name>
</gene>
<name>A0AAN6Y2W3_9PEZI</name>
<feature type="compositionally biased region" description="Polar residues" evidence="1">
    <location>
        <begin position="27"/>
        <end position="37"/>
    </location>
</feature>
<feature type="compositionally biased region" description="Basic and acidic residues" evidence="1">
    <location>
        <begin position="96"/>
        <end position="109"/>
    </location>
</feature>
<keyword evidence="3" id="KW-1185">Reference proteome</keyword>
<dbReference type="EMBL" id="MU858154">
    <property type="protein sequence ID" value="KAK4211213.1"/>
    <property type="molecule type" value="Genomic_DNA"/>
</dbReference>
<evidence type="ECO:0000313" key="3">
    <source>
        <dbReference type="Proteomes" id="UP001301769"/>
    </source>
</evidence>
<feature type="region of interest" description="Disordered" evidence="1">
    <location>
        <begin position="1"/>
        <end position="69"/>
    </location>
</feature>
<feature type="region of interest" description="Disordered" evidence="1">
    <location>
        <begin position="96"/>
        <end position="121"/>
    </location>
</feature>
<dbReference type="AlphaFoldDB" id="A0AAN6Y2W3"/>
<protein>
    <submittedName>
        <fullName evidence="2">Uncharacterized protein</fullName>
    </submittedName>
</protein>
<sequence>MPSVKNPNTKSKLRQAASAGKKRKIQQQKSRAGQTKITKSEAARGARPGLLPNSGPGAALSSKKKRKMEKALAHALRRKIESGEVTVEDLEAEMKDVPAEKIKTSKTDETTPAQDDDMQIE</sequence>
<comment type="caution">
    <text evidence="2">The sequence shown here is derived from an EMBL/GenBank/DDBJ whole genome shotgun (WGS) entry which is preliminary data.</text>
</comment>
<dbReference type="Proteomes" id="UP001301769">
    <property type="component" value="Unassembled WGS sequence"/>
</dbReference>
<organism evidence="2 3">
    <name type="scientific">Rhypophila decipiens</name>
    <dbReference type="NCBI Taxonomy" id="261697"/>
    <lineage>
        <taxon>Eukaryota</taxon>
        <taxon>Fungi</taxon>
        <taxon>Dikarya</taxon>
        <taxon>Ascomycota</taxon>
        <taxon>Pezizomycotina</taxon>
        <taxon>Sordariomycetes</taxon>
        <taxon>Sordariomycetidae</taxon>
        <taxon>Sordariales</taxon>
        <taxon>Naviculisporaceae</taxon>
        <taxon>Rhypophila</taxon>
    </lineage>
</organism>